<name>A0AAD2FKP7_9STRA</name>
<dbReference type="Gene3D" id="1.25.40.20">
    <property type="entry name" value="Ankyrin repeat-containing domain"/>
    <property type="match status" value="1"/>
</dbReference>
<sequence>MPSSPPSSSSSIKTLHDPQGSTWLNQASMVWDPSMIDSNSCYWDDQWLSILRATPTPTRAPLENDDDSTTDKNHDHGSRSRDNNNKRSNSNQTWHENHYISYQTLFATAALMVVELRNELTGRFEQQAGDDNRRKRGMPVIVAIPEGPLLPLATLVVHALNQPVAGTEASCFAILVPLEPSEAKKRNLHILKDITPSMILAVPGRDFDNLRLMVDSLATITPEFVDFSTLLRSVTQNMDEAQNVIFHSEICLDANSHIGTVIADLANELSHELQGAQTSEKGGLLVDEPRVSHIVYTSGTTGIPKGCISSISSLEQYLKSKNKVHDINQSSTVLLASALSFDPCLSDCLATFQARATLALAPRSTLLSDLPNILQQLQVTHVLCTPTLWSLMDGRSHRPAITDFPKLQVVALGGEPIPAQLQNAWGRQGSDSAEPCRLLATYGVTEACVYQTCGEVFASSKKTKGQFVGQPLEGIGVRICQEGDQDKLIDVEANRRIGEIVLYGSQLDTISGYLNRPDLNRKFQIDGTTQHYRTGDRGTFDAVTNSLHVSGRIVGEEGMVKVNGVRVELGEIENALIDVAVNSSEEKPVVLHCMAKVVSVVSSTGTDAPSPDRKEIRVYCVLSEDTRKELNIKNDESSSGLIVNGGPILTLLRSRCLENLKAACIPKAFVIIPRLPLSATGKRNRDGLLKLDACRPLQSAEEEPVLLKDFGKSGKKVAEVLTELLNLQPSQESMLTTRGTFAMLGGDSLTATLVLRALYAYHHNVQNNRNLGGEYGKLTGAFDVLSLLGSENLGAYVELLDSKKLCQPKGEEEESSQSLEEEREPDDDQADVRKPQDAEAVKQKVLYDALVQAISLGQSSIAMGLLNVGACPNHNLHSGRLGKVTDRLQQRAMFRSSPIHIACLKGDASVVKKLLEKGSKTNSPDASGRFPIHFASMGIQTTDETTSESEADDKKQRLLCVQYLLDAGAPMTMRDGNKQSILHCASRSGHCELLKFVMSTWKDKNPGKVTPKHFFNWNDRWLRTAVHWAVLNGKVEALQVLLEMGSSPSPFKPKRNNRSSAAVESPMDMCQRLYDIEDGGVGTKIHSLLSRSDEPTMK</sequence>
<dbReference type="InterPro" id="IPR006162">
    <property type="entry name" value="Ppantetheine_attach_site"/>
</dbReference>
<feature type="repeat" description="ANK" evidence="1">
    <location>
        <begin position="894"/>
        <end position="926"/>
    </location>
</feature>
<dbReference type="Gene3D" id="3.30.300.30">
    <property type="match status" value="1"/>
</dbReference>
<dbReference type="GO" id="GO:0043041">
    <property type="term" value="P:amino acid activation for nonribosomal peptide biosynthetic process"/>
    <property type="evidence" value="ECO:0007669"/>
    <property type="project" value="TreeGrafter"/>
</dbReference>
<dbReference type="InterPro" id="IPR045851">
    <property type="entry name" value="AMP-bd_C_sf"/>
</dbReference>
<reference evidence="4" key="1">
    <citation type="submission" date="2023-08" db="EMBL/GenBank/DDBJ databases">
        <authorList>
            <person name="Audoor S."/>
            <person name="Bilcke G."/>
        </authorList>
    </citation>
    <scope>NUCLEOTIDE SEQUENCE</scope>
</reference>
<feature type="compositionally biased region" description="Basic and acidic residues" evidence="2">
    <location>
        <begin position="69"/>
        <end position="85"/>
    </location>
</feature>
<dbReference type="SMART" id="SM00248">
    <property type="entry name" value="ANK"/>
    <property type="match status" value="4"/>
</dbReference>
<evidence type="ECO:0000259" key="3">
    <source>
        <dbReference type="Pfam" id="PF00501"/>
    </source>
</evidence>
<dbReference type="PANTHER" id="PTHR45527">
    <property type="entry name" value="NONRIBOSOMAL PEPTIDE SYNTHETASE"/>
    <property type="match status" value="1"/>
</dbReference>
<dbReference type="GO" id="GO:0005737">
    <property type="term" value="C:cytoplasm"/>
    <property type="evidence" value="ECO:0007669"/>
    <property type="project" value="TreeGrafter"/>
</dbReference>
<dbReference type="GO" id="GO:0031177">
    <property type="term" value="F:phosphopantetheine binding"/>
    <property type="evidence" value="ECO:0007669"/>
    <property type="project" value="TreeGrafter"/>
</dbReference>
<evidence type="ECO:0000313" key="5">
    <source>
        <dbReference type="Proteomes" id="UP001295423"/>
    </source>
</evidence>
<dbReference type="AlphaFoldDB" id="A0AAD2FKP7"/>
<evidence type="ECO:0000313" key="4">
    <source>
        <dbReference type="EMBL" id="CAJ1938068.1"/>
    </source>
</evidence>
<dbReference type="InterPro" id="IPR020845">
    <property type="entry name" value="AMP-binding_CS"/>
</dbReference>
<protein>
    <recommendedName>
        <fullName evidence="3">AMP-dependent synthetase/ligase domain-containing protein</fullName>
    </recommendedName>
</protein>
<dbReference type="Proteomes" id="UP001295423">
    <property type="component" value="Unassembled WGS sequence"/>
</dbReference>
<dbReference type="PROSITE" id="PS50088">
    <property type="entry name" value="ANK_REPEAT"/>
    <property type="match status" value="1"/>
</dbReference>
<dbReference type="InterPro" id="IPR042099">
    <property type="entry name" value="ANL_N_sf"/>
</dbReference>
<evidence type="ECO:0000256" key="1">
    <source>
        <dbReference type="PROSITE-ProRule" id="PRU00023"/>
    </source>
</evidence>
<organism evidence="4 5">
    <name type="scientific">Cylindrotheca closterium</name>
    <dbReference type="NCBI Taxonomy" id="2856"/>
    <lineage>
        <taxon>Eukaryota</taxon>
        <taxon>Sar</taxon>
        <taxon>Stramenopiles</taxon>
        <taxon>Ochrophyta</taxon>
        <taxon>Bacillariophyta</taxon>
        <taxon>Bacillariophyceae</taxon>
        <taxon>Bacillariophycidae</taxon>
        <taxon>Bacillariales</taxon>
        <taxon>Bacillariaceae</taxon>
        <taxon>Cylindrotheca</taxon>
    </lineage>
</organism>
<dbReference type="SUPFAM" id="SSF48403">
    <property type="entry name" value="Ankyrin repeat"/>
    <property type="match status" value="1"/>
</dbReference>
<evidence type="ECO:0000256" key="2">
    <source>
        <dbReference type="SAM" id="MobiDB-lite"/>
    </source>
</evidence>
<feature type="compositionally biased region" description="Acidic residues" evidence="2">
    <location>
        <begin position="811"/>
        <end position="829"/>
    </location>
</feature>
<keyword evidence="1" id="KW-0040">ANK repeat</keyword>
<comment type="caution">
    <text evidence="4">The sequence shown here is derived from an EMBL/GenBank/DDBJ whole genome shotgun (WGS) entry which is preliminary data.</text>
</comment>
<dbReference type="InterPro" id="IPR000873">
    <property type="entry name" value="AMP-dep_synth/lig_dom"/>
</dbReference>
<feature type="region of interest" description="Disordered" evidence="2">
    <location>
        <begin position="54"/>
        <end position="92"/>
    </location>
</feature>
<dbReference type="InterPro" id="IPR002110">
    <property type="entry name" value="Ankyrin_rpt"/>
</dbReference>
<dbReference type="EMBL" id="CAKOGP040000668">
    <property type="protein sequence ID" value="CAJ1938068.1"/>
    <property type="molecule type" value="Genomic_DNA"/>
</dbReference>
<dbReference type="Pfam" id="PF12796">
    <property type="entry name" value="Ank_2"/>
    <property type="match status" value="1"/>
</dbReference>
<dbReference type="Pfam" id="PF00501">
    <property type="entry name" value="AMP-binding"/>
    <property type="match status" value="1"/>
</dbReference>
<proteinExistence type="predicted"/>
<keyword evidence="5" id="KW-1185">Reference proteome</keyword>
<dbReference type="PROSITE" id="PS00012">
    <property type="entry name" value="PHOSPHOPANTETHEINE"/>
    <property type="match status" value="1"/>
</dbReference>
<dbReference type="Pfam" id="PF00023">
    <property type="entry name" value="Ank"/>
    <property type="match status" value="1"/>
</dbReference>
<feature type="region of interest" description="Disordered" evidence="2">
    <location>
        <begin position="807"/>
        <end position="837"/>
    </location>
</feature>
<dbReference type="Gene3D" id="3.40.50.12780">
    <property type="entry name" value="N-terminal domain of ligase-like"/>
    <property type="match status" value="1"/>
</dbReference>
<dbReference type="PANTHER" id="PTHR45527:SF1">
    <property type="entry name" value="FATTY ACID SYNTHASE"/>
    <property type="match status" value="1"/>
</dbReference>
<feature type="domain" description="AMP-dependent synthetase/ligase" evidence="3">
    <location>
        <begin position="173"/>
        <end position="513"/>
    </location>
</feature>
<dbReference type="SUPFAM" id="SSF56801">
    <property type="entry name" value="Acetyl-CoA synthetase-like"/>
    <property type="match status" value="1"/>
</dbReference>
<accession>A0AAD2FKP7</accession>
<dbReference type="InterPro" id="IPR036770">
    <property type="entry name" value="Ankyrin_rpt-contain_sf"/>
</dbReference>
<gene>
    <name evidence="4" type="ORF">CYCCA115_LOCUS5958</name>
</gene>
<dbReference type="GO" id="GO:0044550">
    <property type="term" value="P:secondary metabolite biosynthetic process"/>
    <property type="evidence" value="ECO:0007669"/>
    <property type="project" value="TreeGrafter"/>
</dbReference>
<dbReference type="PROSITE" id="PS50297">
    <property type="entry name" value="ANK_REP_REGION"/>
    <property type="match status" value="1"/>
</dbReference>
<dbReference type="PROSITE" id="PS00455">
    <property type="entry name" value="AMP_BINDING"/>
    <property type="match status" value="1"/>
</dbReference>